<gene>
    <name evidence="3" type="ORF">MM415A00269_0021</name>
    <name evidence="2" type="ORF">MM415B00862_0020</name>
    <name evidence="1" type="ORF">TM448A00755_0009</name>
    <name evidence="4" type="ORF">TM448B01461_0010</name>
</gene>
<evidence type="ECO:0000313" key="1">
    <source>
        <dbReference type="EMBL" id="QJA47896.1"/>
    </source>
</evidence>
<dbReference type="AlphaFoldDB" id="A0A6H1ZIZ1"/>
<dbReference type="EMBL" id="MT144062">
    <property type="protein sequence ID" value="QJA47896.1"/>
    <property type="molecule type" value="Genomic_DNA"/>
</dbReference>
<reference evidence="1" key="1">
    <citation type="submission" date="2020-03" db="EMBL/GenBank/DDBJ databases">
        <title>The deep terrestrial virosphere.</title>
        <authorList>
            <person name="Holmfeldt K."/>
            <person name="Nilsson E."/>
            <person name="Simone D."/>
            <person name="Lopez-Fernandez M."/>
            <person name="Wu X."/>
            <person name="de Brujin I."/>
            <person name="Lundin D."/>
            <person name="Andersson A."/>
            <person name="Bertilsson S."/>
            <person name="Dopson M."/>
        </authorList>
    </citation>
    <scope>NUCLEOTIDE SEQUENCE</scope>
    <source>
        <strain evidence="3">MM415A00269</strain>
        <strain evidence="2">MM415B00862</strain>
        <strain evidence="1">TM448A00755</strain>
        <strain evidence="4">TM448B01461</strain>
    </source>
</reference>
<evidence type="ECO:0000313" key="4">
    <source>
        <dbReference type="EMBL" id="QJH98986.1"/>
    </source>
</evidence>
<dbReference type="EMBL" id="MT141456">
    <property type="protein sequence ID" value="QJA61899.1"/>
    <property type="molecule type" value="Genomic_DNA"/>
</dbReference>
<evidence type="ECO:0000313" key="3">
    <source>
        <dbReference type="EMBL" id="QJA83653.1"/>
    </source>
</evidence>
<proteinExistence type="predicted"/>
<dbReference type="EMBL" id="MT144762">
    <property type="protein sequence ID" value="QJH98986.1"/>
    <property type="molecule type" value="Genomic_DNA"/>
</dbReference>
<protein>
    <submittedName>
        <fullName evidence="1">Putative glycosyltransferase</fullName>
    </submittedName>
</protein>
<dbReference type="PANTHER" id="PTHR12526">
    <property type="entry name" value="GLYCOSYLTRANSFERASE"/>
    <property type="match status" value="1"/>
</dbReference>
<accession>A0A6H1ZIZ1</accession>
<name>A0A6H1ZIZ1_9ZZZZ</name>
<dbReference type="GO" id="GO:0016740">
    <property type="term" value="F:transferase activity"/>
    <property type="evidence" value="ECO:0007669"/>
    <property type="project" value="UniProtKB-KW"/>
</dbReference>
<sequence>MKIAFWGYAHPWGEGCKYGAEREIYYLMLELRKMGHECVAFSVEGCNLPGFEYVVIPKPWDDERDLYADATVANGPFDFVHSYQASGFISGDFRKNNPYCLEPFFGFNRFTENIISYSKKLARVNGSHTTVIYFGLPEDEYPDIEVTPDDYLIWIGRIDMGKATDIAIEVAKRAGKRLIIMGPAYHYPYFVEKIWPQIDNDKVIWLRGVDDVIKRRVFRKAKGFLSTNWEQYHEMFGLVNIESLAAGCPVIGWGHKTQPSAINFEGGEIITHGEHGFINEYYDYSDASKEASINRAVEYVNQLDNIDRAKCNQLFKDRFTARKMAEKHLKYYQIVKERGSVYDVTGELC</sequence>
<dbReference type="PANTHER" id="PTHR12526:SF595">
    <property type="entry name" value="BLL5217 PROTEIN"/>
    <property type="match status" value="1"/>
</dbReference>
<dbReference type="EMBL" id="MT142515">
    <property type="protein sequence ID" value="QJA83653.1"/>
    <property type="molecule type" value="Genomic_DNA"/>
</dbReference>
<dbReference type="SUPFAM" id="SSF53756">
    <property type="entry name" value="UDP-Glycosyltransferase/glycogen phosphorylase"/>
    <property type="match status" value="1"/>
</dbReference>
<dbReference type="Pfam" id="PF13692">
    <property type="entry name" value="Glyco_trans_1_4"/>
    <property type="match status" value="1"/>
</dbReference>
<organism evidence="1">
    <name type="scientific">viral metagenome</name>
    <dbReference type="NCBI Taxonomy" id="1070528"/>
    <lineage>
        <taxon>unclassified sequences</taxon>
        <taxon>metagenomes</taxon>
        <taxon>organismal metagenomes</taxon>
    </lineage>
</organism>
<evidence type="ECO:0000313" key="2">
    <source>
        <dbReference type="EMBL" id="QJA61899.1"/>
    </source>
</evidence>
<keyword evidence="1" id="KW-0808">Transferase</keyword>
<dbReference type="Gene3D" id="3.40.50.2000">
    <property type="entry name" value="Glycogen Phosphorylase B"/>
    <property type="match status" value="2"/>
</dbReference>